<dbReference type="PROSITE" id="PS00108">
    <property type="entry name" value="PROTEIN_KINASE_ST"/>
    <property type="match status" value="1"/>
</dbReference>
<evidence type="ECO:0000259" key="13">
    <source>
        <dbReference type="PROSITE" id="PS51178"/>
    </source>
</evidence>
<dbReference type="Gene3D" id="1.10.510.10">
    <property type="entry name" value="Transferase(Phosphotransferase) domain 1"/>
    <property type="match status" value="1"/>
</dbReference>
<evidence type="ECO:0000313" key="14">
    <source>
        <dbReference type="EMBL" id="MEO3717949.1"/>
    </source>
</evidence>
<sequence>MSGNDDLLSGRYRLGELIGVGGMSDVYRAEDTVLGRSVAVKMMRADLARDENFLARFRREAKNSALLNHPSIVSVYDTGETDSPMGRVPFIVMELIQGETLRDVVRREGRLDPKKAASIMASVCDALTASHHAGIIHRDIKPANIMLTNTGKVKVMDFGIARALGDSTTMTQTAAVLGTAQYLSPEQARGKTADARSDIYAVGCVLFEAVTGAPPFTGETPLSVAYQHVQDQPPRPSEKLNTDPNTAQGLDAVLLTAMAKDPMERYDTAEDFAQDLRRLARGEDPLALAHHGAHDDDAKTTEFLPAAPSDAETRVTPAQQATPAPVPAPAPTPEPEKAAAQPEAPAQIANTDEPENKKGSAGKTIALVAAAMVALGGVGYGAYQLFNSSTEVETVAIPQVEGLNVNEATQVLEEAGFVVNRVDEPNPDVPRDTVIATEPGVGSGLPQGSRIKLRVSSGPELTNVPDVRDKKAEDARRLLEEAGLVVNPKLQEEPNEDVPRGNVIEQSPAAGSQVSKGTRVTLTVSSGIETKTVPDVTGQRLDSARTTLESAGFVVEVVEVDSAEEQGTVVEVPQKGTELTVGTTVELHVSRGNQIKMPRVEGQTRSDAEKALTNAGFEGTIRTEEVTTLDLSKVDHVEKANPSAGSKLNKDGEVTLRVYRLGVAPESSSEERPAPEPPIRLPDLLPN</sequence>
<dbReference type="InterPro" id="IPR000719">
    <property type="entry name" value="Prot_kinase_dom"/>
</dbReference>
<dbReference type="InterPro" id="IPR011009">
    <property type="entry name" value="Kinase-like_dom_sf"/>
</dbReference>
<dbReference type="SUPFAM" id="SSF56112">
    <property type="entry name" value="Protein kinase-like (PK-like)"/>
    <property type="match status" value="1"/>
</dbReference>
<evidence type="ECO:0000256" key="1">
    <source>
        <dbReference type="ARBA" id="ARBA00012513"/>
    </source>
</evidence>
<dbReference type="FunFam" id="3.30.200.20:FF:000035">
    <property type="entry name" value="Serine/threonine protein kinase Stk1"/>
    <property type="match status" value="1"/>
</dbReference>
<feature type="domain" description="PASTA" evidence="13">
    <location>
        <begin position="391"/>
        <end position="457"/>
    </location>
</feature>
<evidence type="ECO:0000259" key="12">
    <source>
        <dbReference type="PROSITE" id="PS50011"/>
    </source>
</evidence>
<comment type="catalytic activity">
    <reaction evidence="9">
        <text>L-seryl-[protein] + ATP = O-phospho-L-seryl-[protein] + ADP + H(+)</text>
        <dbReference type="Rhea" id="RHEA:17989"/>
        <dbReference type="Rhea" id="RHEA-COMP:9863"/>
        <dbReference type="Rhea" id="RHEA-COMP:11604"/>
        <dbReference type="ChEBI" id="CHEBI:15378"/>
        <dbReference type="ChEBI" id="CHEBI:29999"/>
        <dbReference type="ChEBI" id="CHEBI:30616"/>
        <dbReference type="ChEBI" id="CHEBI:83421"/>
        <dbReference type="ChEBI" id="CHEBI:456216"/>
        <dbReference type="EC" id="2.7.11.1"/>
    </reaction>
</comment>
<gene>
    <name evidence="14" type="primary">pknB</name>
    <name evidence="14" type="ORF">QP460_010170</name>
</gene>
<dbReference type="NCBIfam" id="NF033483">
    <property type="entry name" value="PknB_PASTA_kin"/>
    <property type="match status" value="1"/>
</dbReference>
<feature type="domain" description="PASTA" evidence="13">
    <location>
        <begin position="458"/>
        <end position="526"/>
    </location>
</feature>
<name>A0AAW9SLE3_CORAY</name>
<keyword evidence="3" id="KW-0808">Transferase</keyword>
<comment type="caution">
    <text evidence="14">The sequence shown here is derived from an EMBL/GenBank/DDBJ whole genome shotgun (WGS) entry which is preliminary data.</text>
</comment>
<keyword evidence="6 14" id="KW-0418">Kinase</keyword>
<dbReference type="PANTHER" id="PTHR43289:SF6">
    <property type="entry name" value="SERINE_THREONINE-PROTEIN KINASE NEKL-3"/>
    <property type="match status" value="1"/>
</dbReference>
<feature type="domain" description="Protein kinase" evidence="12">
    <location>
        <begin position="12"/>
        <end position="277"/>
    </location>
</feature>
<dbReference type="GO" id="GO:0004674">
    <property type="term" value="F:protein serine/threonine kinase activity"/>
    <property type="evidence" value="ECO:0007669"/>
    <property type="project" value="UniProtKB-KW"/>
</dbReference>
<keyword evidence="2" id="KW-0723">Serine/threonine-protein kinase</keyword>
<dbReference type="PROSITE" id="PS51178">
    <property type="entry name" value="PASTA"/>
    <property type="match status" value="4"/>
</dbReference>
<reference evidence="14" key="2">
    <citation type="submission" date="2024-05" db="EMBL/GenBank/DDBJ databases">
        <authorList>
            <person name="Wolfe A."/>
        </authorList>
    </citation>
    <scope>NUCLEOTIDE SEQUENCE</scope>
    <source>
        <strain evidence="14">UMB1064</strain>
    </source>
</reference>
<dbReference type="SMART" id="SM00740">
    <property type="entry name" value="PASTA"/>
    <property type="match status" value="4"/>
</dbReference>
<comment type="catalytic activity">
    <reaction evidence="8">
        <text>L-threonyl-[protein] + ATP = O-phospho-L-threonyl-[protein] + ADP + H(+)</text>
        <dbReference type="Rhea" id="RHEA:46608"/>
        <dbReference type="Rhea" id="RHEA-COMP:11060"/>
        <dbReference type="Rhea" id="RHEA-COMP:11605"/>
        <dbReference type="ChEBI" id="CHEBI:15378"/>
        <dbReference type="ChEBI" id="CHEBI:30013"/>
        <dbReference type="ChEBI" id="CHEBI:30616"/>
        <dbReference type="ChEBI" id="CHEBI:61977"/>
        <dbReference type="ChEBI" id="CHEBI:456216"/>
        <dbReference type="EC" id="2.7.11.1"/>
    </reaction>
</comment>
<dbReference type="GO" id="GO:0045717">
    <property type="term" value="P:negative regulation of fatty acid biosynthetic process"/>
    <property type="evidence" value="ECO:0007669"/>
    <property type="project" value="UniProtKB-ARBA"/>
</dbReference>
<reference evidence="14" key="1">
    <citation type="submission" date="2023-05" db="EMBL/GenBank/DDBJ databases">
        <authorList>
            <person name="Du J."/>
        </authorList>
    </citation>
    <scope>NUCLEOTIDE SEQUENCE</scope>
    <source>
        <strain evidence="14">UMB1064</strain>
    </source>
</reference>
<organism evidence="14 15">
    <name type="scientific">Corynebacterium amycolatum</name>
    <dbReference type="NCBI Taxonomy" id="43765"/>
    <lineage>
        <taxon>Bacteria</taxon>
        <taxon>Bacillati</taxon>
        <taxon>Actinomycetota</taxon>
        <taxon>Actinomycetes</taxon>
        <taxon>Mycobacteriales</taxon>
        <taxon>Corynebacteriaceae</taxon>
        <taxon>Corynebacterium</taxon>
    </lineage>
</organism>
<dbReference type="EC" id="2.7.11.1" evidence="1"/>
<feature type="region of interest" description="Disordered" evidence="11">
    <location>
        <begin position="309"/>
        <end position="359"/>
    </location>
</feature>
<dbReference type="EMBL" id="JASOOY020000033">
    <property type="protein sequence ID" value="MEO3717949.1"/>
    <property type="molecule type" value="Genomic_DNA"/>
</dbReference>
<dbReference type="GO" id="GO:0005524">
    <property type="term" value="F:ATP binding"/>
    <property type="evidence" value="ECO:0007669"/>
    <property type="project" value="UniProtKB-UniRule"/>
</dbReference>
<proteinExistence type="predicted"/>
<keyword evidence="5 10" id="KW-0547">Nucleotide-binding</keyword>
<dbReference type="CDD" id="cd14014">
    <property type="entry name" value="STKc_PknB_like"/>
    <property type="match status" value="1"/>
</dbReference>
<dbReference type="CDD" id="cd06577">
    <property type="entry name" value="PASTA_pknB"/>
    <property type="match status" value="4"/>
</dbReference>
<dbReference type="PROSITE" id="PS00107">
    <property type="entry name" value="PROTEIN_KINASE_ATP"/>
    <property type="match status" value="1"/>
</dbReference>
<evidence type="ECO:0000256" key="9">
    <source>
        <dbReference type="ARBA" id="ARBA00048679"/>
    </source>
</evidence>
<keyword evidence="4" id="KW-0677">Repeat</keyword>
<dbReference type="Gene3D" id="3.30.200.20">
    <property type="entry name" value="Phosphorylase Kinase, domain 1"/>
    <property type="match status" value="1"/>
</dbReference>
<evidence type="ECO:0000256" key="6">
    <source>
        <dbReference type="ARBA" id="ARBA00022777"/>
    </source>
</evidence>
<dbReference type="Gene3D" id="3.30.10.20">
    <property type="match status" value="4"/>
</dbReference>
<dbReference type="RefSeq" id="WP_284826838.1">
    <property type="nucleotide sequence ID" value="NZ_JASOOY020000033.1"/>
</dbReference>
<evidence type="ECO:0000256" key="2">
    <source>
        <dbReference type="ARBA" id="ARBA00022527"/>
    </source>
</evidence>
<evidence type="ECO:0000256" key="8">
    <source>
        <dbReference type="ARBA" id="ARBA00047899"/>
    </source>
</evidence>
<evidence type="ECO:0000313" key="15">
    <source>
        <dbReference type="Proteomes" id="UP001223646"/>
    </source>
</evidence>
<dbReference type="PROSITE" id="PS50011">
    <property type="entry name" value="PROTEIN_KINASE_DOM"/>
    <property type="match status" value="1"/>
</dbReference>
<dbReference type="AlphaFoldDB" id="A0AAW9SLE3"/>
<keyword evidence="7 10" id="KW-0067">ATP-binding</keyword>
<dbReference type="Pfam" id="PF00069">
    <property type="entry name" value="Pkinase"/>
    <property type="match status" value="1"/>
</dbReference>
<dbReference type="InterPro" id="IPR008271">
    <property type="entry name" value="Ser/Thr_kinase_AS"/>
</dbReference>
<feature type="region of interest" description="Disordered" evidence="11">
    <location>
        <begin position="663"/>
        <end position="687"/>
    </location>
</feature>
<evidence type="ECO:0000256" key="10">
    <source>
        <dbReference type="PROSITE-ProRule" id="PRU10141"/>
    </source>
</evidence>
<dbReference type="Pfam" id="PF03793">
    <property type="entry name" value="PASTA"/>
    <property type="match status" value="4"/>
</dbReference>
<accession>A0AAW9SLE3</accession>
<evidence type="ECO:0000256" key="11">
    <source>
        <dbReference type="SAM" id="MobiDB-lite"/>
    </source>
</evidence>
<dbReference type="SMART" id="SM00220">
    <property type="entry name" value="S_TKc"/>
    <property type="match status" value="1"/>
</dbReference>
<dbReference type="InterPro" id="IPR005543">
    <property type="entry name" value="PASTA_dom"/>
</dbReference>
<dbReference type="InterPro" id="IPR017441">
    <property type="entry name" value="Protein_kinase_ATP_BS"/>
</dbReference>
<evidence type="ECO:0000256" key="7">
    <source>
        <dbReference type="ARBA" id="ARBA00022840"/>
    </source>
</evidence>
<evidence type="ECO:0000256" key="4">
    <source>
        <dbReference type="ARBA" id="ARBA00022737"/>
    </source>
</evidence>
<feature type="compositionally biased region" description="Pro residues" evidence="11">
    <location>
        <begin position="324"/>
        <end position="333"/>
    </location>
</feature>
<feature type="binding site" evidence="10">
    <location>
        <position position="41"/>
    </location>
    <ligand>
        <name>ATP</name>
        <dbReference type="ChEBI" id="CHEBI:30616"/>
    </ligand>
</feature>
<evidence type="ECO:0000256" key="5">
    <source>
        <dbReference type="ARBA" id="ARBA00022741"/>
    </source>
</evidence>
<feature type="domain" description="PASTA" evidence="13">
    <location>
        <begin position="527"/>
        <end position="591"/>
    </location>
</feature>
<dbReference type="SUPFAM" id="SSF54184">
    <property type="entry name" value="Penicillin-binding protein 2x (pbp-2x), c-terminal domain"/>
    <property type="match status" value="1"/>
</dbReference>
<dbReference type="PANTHER" id="PTHR43289">
    <property type="entry name" value="MITOGEN-ACTIVATED PROTEIN KINASE KINASE KINASE 20-RELATED"/>
    <property type="match status" value="1"/>
</dbReference>
<protein>
    <recommendedName>
        <fullName evidence="1">non-specific serine/threonine protein kinase</fullName>
        <ecNumber evidence="1">2.7.11.1</ecNumber>
    </recommendedName>
</protein>
<dbReference type="FunFam" id="1.10.510.10:FF:000021">
    <property type="entry name" value="Serine/threonine protein kinase"/>
    <property type="match status" value="1"/>
</dbReference>
<dbReference type="Proteomes" id="UP001223646">
    <property type="component" value="Unassembled WGS sequence"/>
</dbReference>
<feature type="domain" description="PASTA" evidence="13">
    <location>
        <begin position="592"/>
        <end position="660"/>
    </location>
</feature>
<evidence type="ECO:0000256" key="3">
    <source>
        <dbReference type="ARBA" id="ARBA00022679"/>
    </source>
</evidence>